<evidence type="ECO:0000313" key="7">
    <source>
        <dbReference type="EMBL" id="PRO65777.1"/>
    </source>
</evidence>
<dbReference type="AlphaFoldDB" id="A0A2P6MHM3"/>
<evidence type="ECO:0000256" key="1">
    <source>
        <dbReference type="ARBA" id="ARBA00009677"/>
    </source>
</evidence>
<comment type="subcellular location">
    <subcellularLocation>
        <location evidence="2">Bacterial flagellum basal body</location>
    </subcellularLocation>
</comment>
<accession>A0A2P6MHM3</accession>
<name>A0A2P6MHM3_ALKUR</name>
<dbReference type="PANTHER" id="PTHR30435:SF19">
    <property type="entry name" value="FLAGELLAR BASAL-BODY ROD PROTEIN FLGG"/>
    <property type="match status" value="1"/>
</dbReference>
<evidence type="ECO:0000259" key="6">
    <source>
        <dbReference type="Pfam" id="PF22692"/>
    </source>
</evidence>
<keyword evidence="7" id="KW-0969">Cilium</keyword>
<organism evidence="7 8">
    <name type="scientific">Alkalicoccus urumqiensis</name>
    <name type="common">Bacillus urumqiensis</name>
    <dbReference type="NCBI Taxonomy" id="1548213"/>
    <lineage>
        <taxon>Bacteria</taxon>
        <taxon>Bacillati</taxon>
        <taxon>Bacillota</taxon>
        <taxon>Bacilli</taxon>
        <taxon>Bacillales</taxon>
        <taxon>Bacillaceae</taxon>
        <taxon>Alkalicoccus</taxon>
    </lineage>
</organism>
<feature type="domain" description="Flagellar hook protein FlgE/F/G-like D1" evidence="6">
    <location>
        <begin position="104"/>
        <end position="171"/>
    </location>
</feature>
<dbReference type="NCBIfam" id="TIGR03506">
    <property type="entry name" value="FlgEFG_subfam"/>
    <property type="match status" value="2"/>
</dbReference>
<dbReference type="Pfam" id="PF06429">
    <property type="entry name" value="Flg_bbr_C"/>
    <property type="match status" value="1"/>
</dbReference>
<dbReference type="PANTHER" id="PTHR30435">
    <property type="entry name" value="FLAGELLAR PROTEIN"/>
    <property type="match status" value="1"/>
</dbReference>
<dbReference type="InterPro" id="IPR019776">
    <property type="entry name" value="Flagellar_basal_body_rod_CS"/>
</dbReference>
<keyword evidence="7" id="KW-0282">Flagellum</keyword>
<feature type="domain" description="Flagellar basal body rod protein N-terminal" evidence="4">
    <location>
        <begin position="13"/>
        <end position="35"/>
    </location>
</feature>
<dbReference type="EMBL" id="PVNS01000006">
    <property type="protein sequence ID" value="PRO65777.1"/>
    <property type="molecule type" value="Genomic_DNA"/>
</dbReference>
<evidence type="ECO:0000256" key="3">
    <source>
        <dbReference type="SAM" id="MobiDB-lite"/>
    </source>
</evidence>
<feature type="region of interest" description="Disordered" evidence="3">
    <location>
        <begin position="54"/>
        <end position="73"/>
    </location>
</feature>
<keyword evidence="8" id="KW-1185">Reference proteome</keyword>
<dbReference type="InterPro" id="IPR001444">
    <property type="entry name" value="Flag_bb_rod_N"/>
</dbReference>
<keyword evidence="2" id="KW-0975">Bacterial flagellum</keyword>
<evidence type="ECO:0000256" key="2">
    <source>
        <dbReference type="RuleBase" id="RU362116"/>
    </source>
</evidence>
<dbReference type="RefSeq" id="WP_105958873.1">
    <property type="nucleotide sequence ID" value="NZ_PVNS01000006.1"/>
</dbReference>
<feature type="domain" description="Flagellar basal-body/hook protein C-terminal" evidence="5">
    <location>
        <begin position="228"/>
        <end position="273"/>
    </location>
</feature>
<protein>
    <submittedName>
        <fullName evidence="7">Flagellar biosynthesis protein FlgG</fullName>
    </submittedName>
</protein>
<reference evidence="7 8" key="1">
    <citation type="submission" date="2018-03" db="EMBL/GenBank/DDBJ databases">
        <title>Bacillus urumqiensis sp. nov., a moderately haloalkaliphilic bacterium isolated from a salt lake.</title>
        <authorList>
            <person name="Zhao B."/>
            <person name="Liao Z."/>
        </authorList>
    </citation>
    <scope>NUCLEOTIDE SEQUENCE [LARGE SCALE GENOMIC DNA]</scope>
    <source>
        <strain evidence="7 8">BZ-SZ-XJ18</strain>
    </source>
</reference>
<dbReference type="InterPro" id="IPR010930">
    <property type="entry name" value="Flg_bb/hook_C_dom"/>
</dbReference>
<evidence type="ECO:0000259" key="4">
    <source>
        <dbReference type="Pfam" id="PF00460"/>
    </source>
</evidence>
<dbReference type="PROSITE" id="PS00588">
    <property type="entry name" value="FLAGELLA_BB_ROD"/>
    <property type="match status" value="1"/>
</dbReference>
<dbReference type="Proteomes" id="UP000243650">
    <property type="component" value="Unassembled WGS sequence"/>
</dbReference>
<evidence type="ECO:0000313" key="8">
    <source>
        <dbReference type="Proteomes" id="UP000243650"/>
    </source>
</evidence>
<gene>
    <name evidence="7" type="ORF">C6I21_07725</name>
</gene>
<dbReference type="SUPFAM" id="SSF117143">
    <property type="entry name" value="Flagellar hook protein flgE"/>
    <property type="match status" value="1"/>
</dbReference>
<dbReference type="GO" id="GO:0071978">
    <property type="term" value="P:bacterial-type flagellum-dependent swarming motility"/>
    <property type="evidence" value="ECO:0007669"/>
    <property type="project" value="TreeGrafter"/>
</dbReference>
<evidence type="ECO:0000259" key="5">
    <source>
        <dbReference type="Pfam" id="PF06429"/>
    </source>
</evidence>
<dbReference type="OrthoDB" id="9804559at2"/>
<dbReference type="InterPro" id="IPR053967">
    <property type="entry name" value="LlgE_F_G-like_D1"/>
</dbReference>
<proteinExistence type="inferred from homology"/>
<sequence length="274" mass="29801">MNQSMINSAVTMGQIQARLDTAGNNLANANTTGFKRRDTSFSDLLTRQVDNQRVGPYENGRLTPEGIRRGSGAGVSQTAVRFEQGSLQQTGRPLDLAVTQPGYFFEVAPDEEGNRRFTRDGAFYLSPNPVDDTENLLVDAEGSNVLDAAGNPVTLPVTGDITVREDGTITVTEDGVEEEIGQLNLVNITKPQLLENAGNNHFRFPDLDELELEEADVLEAAAGTDVVQQGALEASNVDMGRQMSDLMAAQRHYQFNSSAINMTDQMMGMVTNLR</sequence>
<dbReference type="InterPro" id="IPR037925">
    <property type="entry name" value="FlgE/F/G-like"/>
</dbReference>
<dbReference type="GO" id="GO:0009425">
    <property type="term" value="C:bacterial-type flagellum basal body"/>
    <property type="evidence" value="ECO:0007669"/>
    <property type="project" value="UniProtKB-SubCell"/>
</dbReference>
<dbReference type="InterPro" id="IPR020013">
    <property type="entry name" value="Flagellar_FlgE/F/G"/>
</dbReference>
<keyword evidence="7" id="KW-0966">Cell projection</keyword>
<comment type="similarity">
    <text evidence="1 2">Belongs to the flagella basal body rod proteins family.</text>
</comment>
<dbReference type="Pfam" id="PF00460">
    <property type="entry name" value="Flg_bb_rod"/>
    <property type="match status" value="1"/>
</dbReference>
<dbReference type="Pfam" id="PF22692">
    <property type="entry name" value="LlgE_F_G_D1"/>
    <property type="match status" value="1"/>
</dbReference>
<comment type="caution">
    <text evidence="7">The sequence shown here is derived from an EMBL/GenBank/DDBJ whole genome shotgun (WGS) entry which is preliminary data.</text>
</comment>